<evidence type="ECO:0000313" key="7">
    <source>
        <dbReference type="EMBL" id="MFD1533483.1"/>
    </source>
</evidence>
<keyword evidence="2 5" id="KW-0812">Transmembrane</keyword>
<dbReference type="PROSITE" id="PS51012">
    <property type="entry name" value="ABC_TM2"/>
    <property type="match status" value="1"/>
</dbReference>
<gene>
    <name evidence="7" type="ORF">ACFSCY_29065</name>
</gene>
<dbReference type="EMBL" id="JBHUCP010000025">
    <property type="protein sequence ID" value="MFD1533483.1"/>
    <property type="molecule type" value="Genomic_DNA"/>
</dbReference>
<comment type="caution">
    <text evidence="7">The sequence shown here is derived from an EMBL/GenBank/DDBJ whole genome shotgun (WGS) entry which is preliminary data.</text>
</comment>
<keyword evidence="4 5" id="KW-0472">Membrane</keyword>
<dbReference type="InterPro" id="IPR051784">
    <property type="entry name" value="Nod_factor_ABC_transporter"/>
</dbReference>
<evidence type="ECO:0000313" key="8">
    <source>
        <dbReference type="Proteomes" id="UP001597145"/>
    </source>
</evidence>
<evidence type="ECO:0000256" key="2">
    <source>
        <dbReference type="ARBA" id="ARBA00022692"/>
    </source>
</evidence>
<feature type="transmembrane region" description="Helical" evidence="5">
    <location>
        <begin position="186"/>
        <end position="211"/>
    </location>
</feature>
<dbReference type="Pfam" id="PF12698">
    <property type="entry name" value="ABC2_membrane_3"/>
    <property type="match status" value="1"/>
</dbReference>
<keyword evidence="8" id="KW-1185">Reference proteome</keyword>
<feature type="transmembrane region" description="Helical" evidence="5">
    <location>
        <begin position="68"/>
        <end position="93"/>
    </location>
</feature>
<sequence length="292" mass="30972">MSASPRVPAGPLSRLSPLRLGLTRGWIAFRSMIASREGITQNLIWNLIPLGALVLYRDTTLPGTDISFGVGLLPGILALGITFSVTGTAYYLTSEREDGTLLRAKALPRGMTSYVVGLSAVAVLDTVASMLMVLLPGMFIVPGVPVGSPVLWLGLVGYLLLGLLACLPLGILIGSLVKSPRTVGGLGFFGTMGLSIISGLFFPLQALWGWVQVLVQMLPLYWLGVGMRSVFLPAEAAAMEIGGSWRTLTGVGVLAAWGVIGLAFGPVLLRRMARRESGSTVEARRQQALQRI</sequence>
<evidence type="ECO:0000256" key="3">
    <source>
        <dbReference type="ARBA" id="ARBA00022989"/>
    </source>
</evidence>
<name>A0ABW4FSS3_9PSEU</name>
<protein>
    <submittedName>
        <fullName evidence="7">ABC transporter permease</fullName>
    </submittedName>
</protein>
<evidence type="ECO:0000256" key="1">
    <source>
        <dbReference type="ARBA" id="ARBA00004141"/>
    </source>
</evidence>
<dbReference type="RefSeq" id="WP_343985433.1">
    <property type="nucleotide sequence ID" value="NZ_BAAAJG010000026.1"/>
</dbReference>
<dbReference type="PANTHER" id="PTHR43229:SF6">
    <property type="entry name" value="ABC-TYPE MULTIDRUG TRANSPORT SYSTEM, PERMEASE COMPONENT"/>
    <property type="match status" value="1"/>
</dbReference>
<evidence type="ECO:0000256" key="4">
    <source>
        <dbReference type="ARBA" id="ARBA00023136"/>
    </source>
</evidence>
<dbReference type="Proteomes" id="UP001597145">
    <property type="component" value="Unassembled WGS sequence"/>
</dbReference>
<reference evidence="8" key="1">
    <citation type="journal article" date="2019" name="Int. J. Syst. Evol. Microbiol.">
        <title>The Global Catalogue of Microorganisms (GCM) 10K type strain sequencing project: providing services to taxonomists for standard genome sequencing and annotation.</title>
        <authorList>
            <consortium name="The Broad Institute Genomics Platform"/>
            <consortium name="The Broad Institute Genome Sequencing Center for Infectious Disease"/>
            <person name="Wu L."/>
            <person name="Ma J."/>
        </authorList>
    </citation>
    <scope>NUCLEOTIDE SEQUENCE [LARGE SCALE GENOMIC DNA]</scope>
    <source>
        <strain evidence="8">JCM 12165</strain>
    </source>
</reference>
<feature type="transmembrane region" description="Helical" evidence="5">
    <location>
        <begin position="248"/>
        <end position="269"/>
    </location>
</feature>
<evidence type="ECO:0000256" key="5">
    <source>
        <dbReference type="SAM" id="Phobius"/>
    </source>
</evidence>
<dbReference type="InterPro" id="IPR013525">
    <property type="entry name" value="ABC2_TM"/>
</dbReference>
<feature type="domain" description="ABC transmembrane type-2" evidence="6">
    <location>
        <begin position="37"/>
        <end position="272"/>
    </location>
</feature>
<dbReference type="PANTHER" id="PTHR43229">
    <property type="entry name" value="NODULATION PROTEIN J"/>
    <property type="match status" value="1"/>
</dbReference>
<keyword evidence="3 5" id="KW-1133">Transmembrane helix</keyword>
<feature type="transmembrane region" description="Helical" evidence="5">
    <location>
        <begin position="114"/>
        <end position="139"/>
    </location>
</feature>
<feature type="transmembrane region" description="Helical" evidence="5">
    <location>
        <begin position="151"/>
        <end position="174"/>
    </location>
</feature>
<evidence type="ECO:0000259" key="6">
    <source>
        <dbReference type="PROSITE" id="PS51012"/>
    </source>
</evidence>
<comment type="subcellular location">
    <subcellularLocation>
        <location evidence="1">Membrane</location>
        <topology evidence="1">Multi-pass membrane protein</topology>
    </subcellularLocation>
</comment>
<proteinExistence type="predicted"/>
<organism evidence="7 8">
    <name type="scientific">Pseudonocardia aurantiaca</name>
    <dbReference type="NCBI Taxonomy" id="75290"/>
    <lineage>
        <taxon>Bacteria</taxon>
        <taxon>Bacillati</taxon>
        <taxon>Actinomycetota</taxon>
        <taxon>Actinomycetes</taxon>
        <taxon>Pseudonocardiales</taxon>
        <taxon>Pseudonocardiaceae</taxon>
        <taxon>Pseudonocardia</taxon>
    </lineage>
</organism>
<dbReference type="InterPro" id="IPR047817">
    <property type="entry name" value="ABC2_TM_bact-type"/>
</dbReference>
<accession>A0ABW4FSS3</accession>